<evidence type="ECO:0000313" key="2">
    <source>
        <dbReference type="Proteomes" id="UP000324738"/>
    </source>
</evidence>
<comment type="caution">
    <text evidence="1">The sequence shown here is derived from an EMBL/GenBank/DDBJ whole genome shotgun (WGS) entry which is preliminary data.</text>
</comment>
<dbReference type="EMBL" id="VTWH01000002">
    <property type="protein sequence ID" value="KAA0970779.1"/>
    <property type="molecule type" value="Genomic_DNA"/>
</dbReference>
<proteinExistence type="predicted"/>
<dbReference type="InterPro" id="IPR035069">
    <property type="entry name" value="TTHA1013/TTHA0281-like"/>
</dbReference>
<keyword evidence="2" id="KW-1185">Reference proteome</keyword>
<dbReference type="RefSeq" id="WP_149300071.1">
    <property type="nucleotide sequence ID" value="NZ_VTWH01000002.1"/>
</dbReference>
<organism evidence="1 2">
    <name type="scientific">Aureimonas fodinaquatilis</name>
    <dbReference type="NCBI Taxonomy" id="2565783"/>
    <lineage>
        <taxon>Bacteria</taxon>
        <taxon>Pseudomonadati</taxon>
        <taxon>Pseudomonadota</taxon>
        <taxon>Alphaproteobacteria</taxon>
        <taxon>Hyphomicrobiales</taxon>
        <taxon>Aurantimonadaceae</taxon>
        <taxon>Aureimonas</taxon>
    </lineage>
</organism>
<dbReference type="Proteomes" id="UP000324738">
    <property type="component" value="Unassembled WGS sequence"/>
</dbReference>
<accession>A0A5B0DZX7</accession>
<evidence type="ECO:0000313" key="1">
    <source>
        <dbReference type="EMBL" id="KAA0970779.1"/>
    </source>
</evidence>
<gene>
    <name evidence="1" type="ORF">FPY71_09900</name>
</gene>
<protein>
    <submittedName>
        <fullName evidence="1">Type II toxin-antitoxin system HicB family antitoxin</fullName>
    </submittedName>
</protein>
<sequence length="151" mass="16109">MTQVFLATLVSDEDGFLVTFEDVPEAITCGKDEAEALASAREALGLALRGRVRSGDPMPSPIARSGVPVATAVFDTLKLATIAAFNEAGISKTELALLLGKQETEARRILDPMHWTKVQTLEEALTVLGKSVAVEISDIGRDRSTRTGRAV</sequence>
<reference evidence="1 2" key="1">
    <citation type="submission" date="2019-08" db="EMBL/GenBank/DDBJ databases">
        <title>Aureimonas fodiniaquatilis sp. nov., isolated from a coal mine wastewater.</title>
        <authorList>
            <person name="Kim W."/>
        </authorList>
    </citation>
    <scope>NUCLEOTIDE SEQUENCE [LARGE SCALE GENOMIC DNA]</scope>
    <source>
        <strain evidence="1 2">CAU 1482</strain>
    </source>
</reference>
<name>A0A5B0DZX7_9HYPH</name>
<dbReference type="AlphaFoldDB" id="A0A5B0DZX7"/>
<dbReference type="OrthoDB" id="9807959at2"/>
<dbReference type="Gene3D" id="3.30.160.250">
    <property type="match status" value="1"/>
</dbReference>
<dbReference type="SUPFAM" id="SSF143100">
    <property type="entry name" value="TTHA1013/TTHA0281-like"/>
    <property type="match status" value="1"/>
</dbReference>